<feature type="active site" evidence="7">
    <location>
        <position position="64"/>
    </location>
</feature>
<sequence>MLFASTLAAALVGSAAAAPFAGQRTVVDFLEKRDTAAQPEFNITYSSPVNESLPRTLIMATGGTIAGAAASATDSTNYRAGSIGVEALVDAVPVLLNISNIDGMQVSNVGSGSITDDIVIELSKLTNLALCSENAPYDAVVITHGTDTLEETAFTIDATLTCNKTAVVVGAMRPATAISADGPYNLIEAVQTAISPSSQGRGVLITLNDRICQAYYCQKTHANYLDTFKAPEQGFVGGLLSTAPFYYYPPSQPTFKRVYDISAVTAFPRVDILYSHQEAVFDGVNVSVANGAKGFIGAGTGAGGLSPWSSDNLGYLVEQGIPIVSSTKINNGASIPGASGTGYIRSALLNPVKSRRLLQILLALDKSNDEIREAFEEPMRSFLY</sequence>
<evidence type="ECO:0000256" key="5">
    <source>
        <dbReference type="PIRSR" id="PIRSR001220-1"/>
    </source>
</evidence>
<feature type="binding site" evidence="6">
    <location>
        <begin position="146"/>
        <end position="147"/>
    </location>
    <ligand>
        <name>substrate</name>
    </ligand>
</feature>
<evidence type="ECO:0000259" key="11">
    <source>
        <dbReference type="Pfam" id="PF00710"/>
    </source>
</evidence>
<reference evidence="13 14" key="1">
    <citation type="submission" date="2021-12" db="EMBL/GenBank/DDBJ databases">
        <title>High titer production of polyol ester of fatty acids by Rhodotorula paludigena BS15 towards product separation-free biomass refinery.</title>
        <authorList>
            <person name="Mano J."/>
            <person name="Ono H."/>
            <person name="Tanaka T."/>
            <person name="Naito K."/>
            <person name="Sushida H."/>
            <person name="Ike M."/>
            <person name="Tokuyasu K."/>
            <person name="Kitaoka M."/>
        </authorList>
    </citation>
    <scope>NUCLEOTIDE SEQUENCE [LARGE SCALE GENOMIC DNA]</scope>
    <source>
        <strain evidence="13 14">BS15</strain>
    </source>
</reference>
<protein>
    <recommendedName>
        <fullName evidence="2">asparaginase</fullName>
        <ecNumber evidence="2">3.5.1.1</ecNumber>
    </recommendedName>
</protein>
<feature type="chain" id="PRO_5043338346" description="asparaginase" evidence="10">
    <location>
        <begin position="18"/>
        <end position="384"/>
    </location>
</feature>
<dbReference type="InterPro" id="IPR027473">
    <property type="entry name" value="L-asparaginase_C"/>
</dbReference>
<dbReference type="PROSITE" id="PS00144">
    <property type="entry name" value="ASN_GLN_ASE_1"/>
    <property type="match status" value="1"/>
</dbReference>
<dbReference type="Gene3D" id="3.40.50.40">
    <property type="match status" value="1"/>
</dbReference>
<dbReference type="InterPro" id="IPR006034">
    <property type="entry name" value="Asparaginase/glutaminase-like"/>
</dbReference>
<dbReference type="GO" id="GO:0006530">
    <property type="term" value="P:L-asparagine catabolic process"/>
    <property type="evidence" value="ECO:0007669"/>
    <property type="project" value="UniProtKB-ARBA"/>
</dbReference>
<evidence type="ECO:0000256" key="1">
    <source>
        <dbReference type="ARBA" id="ARBA00010518"/>
    </source>
</evidence>
<dbReference type="PIRSF" id="PIRSF001220">
    <property type="entry name" value="L-ASNase_gatD"/>
    <property type="match status" value="1"/>
</dbReference>
<dbReference type="PIRSF" id="PIRSF500176">
    <property type="entry name" value="L_ASNase"/>
    <property type="match status" value="1"/>
</dbReference>
<feature type="binding site" evidence="6">
    <location>
        <position position="111"/>
    </location>
    <ligand>
        <name>substrate</name>
    </ligand>
</feature>
<keyword evidence="14" id="KW-1185">Reference proteome</keyword>
<dbReference type="Gene3D" id="3.40.50.1170">
    <property type="entry name" value="L-asparaginase, N-terminal domain"/>
    <property type="match status" value="1"/>
</dbReference>
<accession>A0AAV5GJG2</accession>
<dbReference type="EC" id="3.5.1.1" evidence="2"/>
<comment type="catalytic activity">
    <reaction evidence="4">
        <text>L-asparagine + H2O = L-aspartate + NH4(+)</text>
        <dbReference type="Rhea" id="RHEA:21016"/>
        <dbReference type="ChEBI" id="CHEBI:15377"/>
        <dbReference type="ChEBI" id="CHEBI:28938"/>
        <dbReference type="ChEBI" id="CHEBI:29991"/>
        <dbReference type="ChEBI" id="CHEBI:58048"/>
        <dbReference type="EC" id="3.5.1.1"/>
    </reaction>
</comment>
<evidence type="ECO:0000256" key="2">
    <source>
        <dbReference type="ARBA" id="ARBA00012920"/>
    </source>
</evidence>
<proteinExistence type="inferred from homology"/>
<dbReference type="PANTHER" id="PTHR11707:SF28">
    <property type="entry name" value="60 KDA LYSOPHOSPHOLIPASE"/>
    <property type="match status" value="1"/>
</dbReference>
<dbReference type="Pfam" id="PF17763">
    <property type="entry name" value="Asparaginase_C"/>
    <property type="match status" value="1"/>
</dbReference>
<gene>
    <name evidence="13" type="ORF">Rhopal_003026-T1</name>
</gene>
<dbReference type="NCBIfam" id="TIGR00520">
    <property type="entry name" value="asnASE_II"/>
    <property type="match status" value="1"/>
</dbReference>
<dbReference type="PROSITE" id="PS00917">
    <property type="entry name" value="ASN_GLN_ASE_2"/>
    <property type="match status" value="1"/>
</dbReference>
<evidence type="ECO:0000259" key="12">
    <source>
        <dbReference type="Pfam" id="PF17763"/>
    </source>
</evidence>
<evidence type="ECO:0000256" key="10">
    <source>
        <dbReference type="SAM" id="SignalP"/>
    </source>
</evidence>
<feature type="signal peptide" evidence="10">
    <location>
        <begin position="1"/>
        <end position="17"/>
    </location>
</feature>
<dbReference type="CDD" id="cd08964">
    <property type="entry name" value="L-asparaginase_II"/>
    <property type="match status" value="1"/>
</dbReference>
<evidence type="ECO:0000256" key="9">
    <source>
        <dbReference type="RuleBase" id="RU004456"/>
    </source>
</evidence>
<dbReference type="SUPFAM" id="SSF53774">
    <property type="entry name" value="Glutaminase/Asparaginase"/>
    <property type="match status" value="1"/>
</dbReference>
<evidence type="ECO:0000256" key="7">
    <source>
        <dbReference type="PROSITE-ProRule" id="PRU10099"/>
    </source>
</evidence>
<evidence type="ECO:0000256" key="4">
    <source>
        <dbReference type="ARBA" id="ARBA00049366"/>
    </source>
</evidence>
<comment type="caution">
    <text evidence="13">The sequence shown here is derived from an EMBL/GenBank/DDBJ whole genome shotgun (WGS) entry which is preliminary data.</text>
</comment>
<name>A0AAV5GJG2_9BASI</name>
<dbReference type="PRINTS" id="PR00139">
    <property type="entry name" value="ASNGLNASE"/>
</dbReference>
<dbReference type="FunFam" id="3.40.50.1170:FF:000001">
    <property type="entry name" value="L-asparaginase 2"/>
    <property type="match status" value="1"/>
</dbReference>
<evidence type="ECO:0000313" key="14">
    <source>
        <dbReference type="Proteomes" id="UP001342314"/>
    </source>
</evidence>
<dbReference type="PROSITE" id="PS51732">
    <property type="entry name" value="ASN_GLN_ASE_3"/>
    <property type="match status" value="1"/>
</dbReference>
<organism evidence="13 14">
    <name type="scientific">Rhodotorula paludigena</name>
    <dbReference type="NCBI Taxonomy" id="86838"/>
    <lineage>
        <taxon>Eukaryota</taxon>
        <taxon>Fungi</taxon>
        <taxon>Dikarya</taxon>
        <taxon>Basidiomycota</taxon>
        <taxon>Pucciniomycotina</taxon>
        <taxon>Microbotryomycetes</taxon>
        <taxon>Sporidiobolales</taxon>
        <taxon>Sporidiobolaceae</taxon>
        <taxon>Rhodotorula</taxon>
    </lineage>
</organism>
<feature type="domain" description="L-asparaginase N-terminal" evidence="11">
    <location>
        <begin position="57"/>
        <end position="244"/>
    </location>
</feature>
<dbReference type="InterPro" id="IPR004550">
    <property type="entry name" value="AsnASE_II"/>
</dbReference>
<dbReference type="InterPro" id="IPR036152">
    <property type="entry name" value="Asp/glu_Ase-like_sf"/>
</dbReference>
<dbReference type="InterPro" id="IPR040919">
    <property type="entry name" value="Asparaginase_C"/>
</dbReference>
<dbReference type="SMART" id="SM00870">
    <property type="entry name" value="Asparaginase"/>
    <property type="match status" value="1"/>
</dbReference>
<dbReference type="AlphaFoldDB" id="A0AAV5GJG2"/>
<evidence type="ECO:0000256" key="3">
    <source>
        <dbReference type="ARBA" id="ARBA00022801"/>
    </source>
</evidence>
<evidence type="ECO:0000256" key="8">
    <source>
        <dbReference type="PROSITE-ProRule" id="PRU10100"/>
    </source>
</evidence>
<dbReference type="EMBL" id="BQKY01000006">
    <property type="protein sequence ID" value="GJN90029.1"/>
    <property type="molecule type" value="Genomic_DNA"/>
</dbReference>
<dbReference type="GO" id="GO:0004067">
    <property type="term" value="F:asparaginase activity"/>
    <property type="evidence" value="ECO:0007669"/>
    <property type="project" value="UniProtKB-UniRule"/>
</dbReference>
<dbReference type="Proteomes" id="UP001342314">
    <property type="component" value="Unassembled WGS sequence"/>
</dbReference>
<feature type="domain" description="Asparaginase/glutaminase C-terminal" evidence="12">
    <location>
        <begin position="269"/>
        <end position="375"/>
    </location>
</feature>
<feature type="active site" evidence="8">
    <location>
        <position position="146"/>
    </location>
</feature>
<keyword evidence="3" id="KW-0378">Hydrolase</keyword>
<dbReference type="Pfam" id="PF00710">
    <property type="entry name" value="Asparaginase"/>
    <property type="match status" value="1"/>
</dbReference>
<evidence type="ECO:0000256" key="6">
    <source>
        <dbReference type="PIRSR" id="PIRSR001220-2"/>
    </source>
</evidence>
<evidence type="ECO:0000313" key="13">
    <source>
        <dbReference type="EMBL" id="GJN90029.1"/>
    </source>
</evidence>
<dbReference type="InterPro" id="IPR027475">
    <property type="entry name" value="Asparaginase/glutaminase_AS2"/>
</dbReference>
<dbReference type="PANTHER" id="PTHR11707">
    <property type="entry name" value="L-ASPARAGINASE"/>
    <property type="match status" value="1"/>
</dbReference>
<feature type="active site" description="O-isoaspartyl threonine intermediate" evidence="5">
    <location>
        <position position="64"/>
    </location>
</feature>
<dbReference type="InterPro" id="IPR027474">
    <property type="entry name" value="L-asparaginase_N"/>
</dbReference>
<comment type="similarity">
    <text evidence="1 9">Belongs to the asparaginase 1 family.</text>
</comment>
<dbReference type="InterPro" id="IPR037152">
    <property type="entry name" value="L-asparaginase_N_sf"/>
</dbReference>
<dbReference type="InterPro" id="IPR020827">
    <property type="entry name" value="Asparaginase/glutaminase_AS1"/>
</dbReference>
<keyword evidence="10" id="KW-0732">Signal</keyword>